<comment type="subcellular location">
    <subcellularLocation>
        <location evidence="1">Peroxisome</location>
    </subcellularLocation>
</comment>
<dbReference type="InterPro" id="IPR020845">
    <property type="entry name" value="AMP-binding_CS"/>
</dbReference>
<evidence type="ECO:0000256" key="3">
    <source>
        <dbReference type="ARBA" id="ARBA00022598"/>
    </source>
</evidence>
<dbReference type="Proteomes" id="UP001153712">
    <property type="component" value="Chromosome 11"/>
</dbReference>
<dbReference type="EMBL" id="OU900104">
    <property type="protein sequence ID" value="CAG9855968.1"/>
    <property type="molecule type" value="Genomic_DNA"/>
</dbReference>
<dbReference type="InterPro" id="IPR042099">
    <property type="entry name" value="ANL_N_sf"/>
</dbReference>
<evidence type="ECO:0000256" key="5">
    <source>
        <dbReference type="SAM" id="Phobius"/>
    </source>
</evidence>
<dbReference type="Pfam" id="PF13193">
    <property type="entry name" value="AMP-binding_C"/>
    <property type="match status" value="1"/>
</dbReference>
<evidence type="ECO:0000259" key="7">
    <source>
        <dbReference type="Pfam" id="PF13193"/>
    </source>
</evidence>
<keyword evidence="5" id="KW-0812">Transmembrane</keyword>
<feature type="domain" description="AMP-binding enzyme C-terminal" evidence="7">
    <location>
        <begin position="451"/>
        <end position="528"/>
    </location>
</feature>
<dbReference type="OrthoDB" id="10253869at2759"/>
<keyword evidence="4" id="KW-0576">Peroxisome</keyword>
<proteinExistence type="inferred from homology"/>
<evidence type="ECO:0008006" key="10">
    <source>
        <dbReference type="Google" id="ProtNLM"/>
    </source>
</evidence>
<dbReference type="SUPFAM" id="SSF56801">
    <property type="entry name" value="Acetyl-CoA synthetase-like"/>
    <property type="match status" value="1"/>
</dbReference>
<keyword evidence="9" id="KW-1185">Reference proteome</keyword>
<name>A0A9N9TL59_PHYSR</name>
<feature type="domain" description="AMP-dependent synthetase/ligase" evidence="6">
    <location>
        <begin position="33"/>
        <end position="401"/>
    </location>
</feature>
<organism evidence="8 9">
    <name type="scientific">Phyllotreta striolata</name>
    <name type="common">Striped flea beetle</name>
    <name type="synonym">Crioceris striolata</name>
    <dbReference type="NCBI Taxonomy" id="444603"/>
    <lineage>
        <taxon>Eukaryota</taxon>
        <taxon>Metazoa</taxon>
        <taxon>Ecdysozoa</taxon>
        <taxon>Arthropoda</taxon>
        <taxon>Hexapoda</taxon>
        <taxon>Insecta</taxon>
        <taxon>Pterygota</taxon>
        <taxon>Neoptera</taxon>
        <taxon>Endopterygota</taxon>
        <taxon>Coleoptera</taxon>
        <taxon>Polyphaga</taxon>
        <taxon>Cucujiformia</taxon>
        <taxon>Chrysomeloidea</taxon>
        <taxon>Chrysomelidae</taxon>
        <taxon>Galerucinae</taxon>
        <taxon>Alticini</taxon>
        <taxon>Phyllotreta</taxon>
    </lineage>
</organism>
<evidence type="ECO:0000313" key="9">
    <source>
        <dbReference type="Proteomes" id="UP001153712"/>
    </source>
</evidence>
<dbReference type="GO" id="GO:0005777">
    <property type="term" value="C:peroxisome"/>
    <property type="evidence" value="ECO:0007669"/>
    <property type="project" value="UniProtKB-SubCell"/>
</dbReference>
<accession>A0A9N9TL59</accession>
<evidence type="ECO:0000256" key="4">
    <source>
        <dbReference type="ARBA" id="ARBA00023140"/>
    </source>
</evidence>
<dbReference type="InterPro" id="IPR045851">
    <property type="entry name" value="AMP-bd_C_sf"/>
</dbReference>
<dbReference type="AlphaFoldDB" id="A0A9N9TL59"/>
<keyword evidence="5" id="KW-1133">Transmembrane helix</keyword>
<reference evidence="8" key="1">
    <citation type="submission" date="2022-01" db="EMBL/GenBank/DDBJ databases">
        <authorList>
            <person name="King R."/>
        </authorList>
    </citation>
    <scope>NUCLEOTIDE SEQUENCE</scope>
</reference>
<dbReference type="Pfam" id="PF00501">
    <property type="entry name" value="AMP-binding"/>
    <property type="match status" value="1"/>
</dbReference>
<dbReference type="PANTHER" id="PTHR24096">
    <property type="entry name" value="LONG-CHAIN-FATTY-ACID--COA LIGASE"/>
    <property type="match status" value="1"/>
</dbReference>
<comment type="similarity">
    <text evidence="2">Belongs to the ATP-dependent AMP-binding enzyme family.</text>
</comment>
<dbReference type="InterPro" id="IPR025110">
    <property type="entry name" value="AMP-bd_C"/>
</dbReference>
<dbReference type="Gene3D" id="3.30.300.30">
    <property type="match status" value="1"/>
</dbReference>
<gene>
    <name evidence="8" type="ORF">PHYEVI_LOCUS2399</name>
</gene>
<dbReference type="PROSITE" id="PS00455">
    <property type="entry name" value="AMP_BINDING"/>
    <property type="match status" value="1"/>
</dbReference>
<dbReference type="Gene3D" id="3.40.50.12780">
    <property type="entry name" value="N-terminal domain of ligase-like"/>
    <property type="match status" value="1"/>
</dbReference>
<keyword evidence="5" id="KW-0472">Membrane</keyword>
<sequence length="543" mass="61169">MQDKNITDKNENYIFDVPLDFQPNENGLGRLFFRNMRRYEHSIAQYIVETGEEETYGTVLKRSIRTASHIQSRNLAKGDIIVICSYNQKYAVVPFIASIFLAIPVASLDPALSLLDISHLMKEVRPKMLFIVPEVVELIEDSLQEAGVEAEIVIFGKTEKHTEFSTFLEPLEDEEDFTPRPIDTLSDTAVILFSSGTTGLPKGIMISHRSLLIQSHILLKSNNLGAVTLSYATLYWISSIVFLVGILQSGGAKVIHAKFDPIKIWHLIEQYRVSTLFLAPSMAISMIKAGRPDNINTTSLWCFLIGGASIQQKYLLDLRENLPGTFVFQGYGQTEVAGILSFFNTSKVKETLFLHYKPKSVGLIVPGTKYRVVELETGRNCGPNQQGELRVKSNSLMNGYYNKDSSETYDEDGWLRTGDIVYYDEDMCFYIVDRIKELLKFRSFHVPPAMLEQIISAHPAVAQVVVIGVPDEEDGDHPMALIILNEQSNGNVGENEIRDYVEERVPDRLRLRGGVKFLNSFPLTPSGKISRKDLRNLVMKGEI</sequence>
<dbReference type="GO" id="GO:0016405">
    <property type="term" value="F:CoA-ligase activity"/>
    <property type="evidence" value="ECO:0007669"/>
    <property type="project" value="TreeGrafter"/>
</dbReference>
<keyword evidence="3" id="KW-0436">Ligase</keyword>
<dbReference type="InterPro" id="IPR000873">
    <property type="entry name" value="AMP-dep_synth/lig_dom"/>
</dbReference>
<protein>
    <recommendedName>
        <fullName evidence="10">Luciferin 4-monooxygenase</fullName>
    </recommendedName>
</protein>
<evidence type="ECO:0000313" key="8">
    <source>
        <dbReference type="EMBL" id="CAG9855968.1"/>
    </source>
</evidence>
<evidence type="ECO:0000259" key="6">
    <source>
        <dbReference type="Pfam" id="PF00501"/>
    </source>
</evidence>
<feature type="transmembrane region" description="Helical" evidence="5">
    <location>
        <begin position="95"/>
        <end position="115"/>
    </location>
</feature>
<evidence type="ECO:0000256" key="2">
    <source>
        <dbReference type="ARBA" id="ARBA00006432"/>
    </source>
</evidence>
<evidence type="ECO:0000256" key="1">
    <source>
        <dbReference type="ARBA" id="ARBA00004275"/>
    </source>
</evidence>
<dbReference type="PANTHER" id="PTHR24096:SF149">
    <property type="entry name" value="AMP-BINDING DOMAIN-CONTAINING PROTEIN-RELATED"/>
    <property type="match status" value="1"/>
</dbReference>